<evidence type="ECO:0000313" key="2">
    <source>
        <dbReference type="EMBL" id="KAF4397466.1"/>
    </source>
</evidence>
<dbReference type="Proteomes" id="UP000583929">
    <property type="component" value="Unassembled WGS sequence"/>
</dbReference>
<accession>A0A7J6GS55</accession>
<dbReference type="EMBL" id="JAATIQ010000033">
    <property type="protein sequence ID" value="KAF4397466.1"/>
    <property type="molecule type" value="Genomic_DNA"/>
</dbReference>
<dbReference type="AlphaFoldDB" id="A0A7J6GS55"/>
<name>A0A7J6GS55_CANSA</name>
<comment type="caution">
    <text evidence="1">The sequence shown here is derived from an EMBL/GenBank/DDBJ whole genome shotgun (WGS) entry which is preliminary data.</text>
</comment>
<evidence type="ECO:0000313" key="3">
    <source>
        <dbReference type="Proteomes" id="UP000525078"/>
    </source>
</evidence>
<evidence type="ECO:0000313" key="1">
    <source>
        <dbReference type="EMBL" id="KAF4385766.1"/>
    </source>
</evidence>
<dbReference type="Proteomes" id="UP000525078">
    <property type="component" value="Unassembled WGS sequence"/>
</dbReference>
<dbReference type="Pfam" id="PF03140">
    <property type="entry name" value="DUF247"/>
    <property type="match status" value="1"/>
</dbReference>
<dbReference type="InterPro" id="IPR004158">
    <property type="entry name" value="DUF247_pln"/>
</dbReference>
<keyword evidence="4" id="KW-1185">Reference proteome</keyword>
<evidence type="ECO:0000313" key="4">
    <source>
        <dbReference type="Proteomes" id="UP000583929"/>
    </source>
</evidence>
<dbReference type="EMBL" id="JAATIP010000044">
    <property type="protein sequence ID" value="KAF4385766.1"/>
    <property type="molecule type" value="Genomic_DNA"/>
</dbReference>
<organism evidence="1 3">
    <name type="scientific">Cannabis sativa</name>
    <name type="common">Hemp</name>
    <name type="synonym">Marijuana</name>
    <dbReference type="NCBI Taxonomy" id="3483"/>
    <lineage>
        <taxon>Eukaryota</taxon>
        <taxon>Viridiplantae</taxon>
        <taxon>Streptophyta</taxon>
        <taxon>Embryophyta</taxon>
        <taxon>Tracheophyta</taxon>
        <taxon>Spermatophyta</taxon>
        <taxon>Magnoliopsida</taxon>
        <taxon>eudicotyledons</taxon>
        <taxon>Gunneridae</taxon>
        <taxon>Pentapetalae</taxon>
        <taxon>rosids</taxon>
        <taxon>fabids</taxon>
        <taxon>Rosales</taxon>
        <taxon>Cannabaceae</taxon>
        <taxon>Cannabis</taxon>
    </lineage>
</organism>
<reference evidence="3 4" key="1">
    <citation type="journal article" date="2020" name="bioRxiv">
        <title>Sequence and annotation of 42 cannabis genomes reveals extensive copy number variation in cannabinoid synthesis and pathogen resistance genes.</title>
        <authorList>
            <person name="Mckernan K.J."/>
            <person name="Helbert Y."/>
            <person name="Kane L.T."/>
            <person name="Ebling H."/>
            <person name="Zhang L."/>
            <person name="Liu B."/>
            <person name="Eaton Z."/>
            <person name="Mclaughlin S."/>
            <person name="Kingan S."/>
            <person name="Baybayan P."/>
            <person name="Concepcion G."/>
            <person name="Jordan M."/>
            <person name="Riva A."/>
            <person name="Barbazuk W."/>
            <person name="Harkins T."/>
        </authorList>
    </citation>
    <scope>NUCLEOTIDE SEQUENCE [LARGE SCALE GENOMIC DNA]</scope>
    <source>
        <strain evidence="3 4">cv. Jamaican Lion 4</strain>
        <strain evidence="2">Father</strain>
        <strain evidence="1">Mother</strain>
        <tissue evidence="1">Leaf</tissue>
    </source>
</reference>
<proteinExistence type="predicted"/>
<protein>
    <submittedName>
        <fullName evidence="1">Uncharacterized protein</fullName>
    </submittedName>
</protein>
<sequence length="118" mass="13636">MELQKSNDPFEANCMMSFLNNDLILLENQIPWLVLDCLFQKIMSLEEIVELPLITLVTDFFSDWWFFTEPSTRLDGTWIPLLDDGPLVLFKGIEEADDSQSEAPSSFHLKFDPSSIIF</sequence>
<gene>
    <name evidence="1" type="ORF">F8388_010322</name>
    <name evidence="2" type="ORF">G4B88_027206</name>
</gene>